<keyword evidence="6" id="KW-1185">Reference proteome</keyword>
<evidence type="ECO:0000259" key="4">
    <source>
        <dbReference type="PROSITE" id="PS50932"/>
    </source>
</evidence>
<dbReference type="CDD" id="cd01392">
    <property type="entry name" value="HTH_LacI"/>
    <property type="match status" value="1"/>
</dbReference>
<keyword evidence="2 5" id="KW-0238">DNA-binding</keyword>
<dbReference type="InterPro" id="IPR010982">
    <property type="entry name" value="Lambda_DNA-bd_dom_sf"/>
</dbReference>
<dbReference type="PROSITE" id="PS00356">
    <property type="entry name" value="HTH_LACI_1"/>
    <property type="match status" value="1"/>
</dbReference>
<comment type="caution">
    <text evidence="5">The sequence shown here is derived from an EMBL/GenBank/DDBJ whole genome shotgun (WGS) entry which is preliminary data.</text>
</comment>
<dbReference type="GO" id="GO:0000976">
    <property type="term" value="F:transcription cis-regulatory region binding"/>
    <property type="evidence" value="ECO:0007669"/>
    <property type="project" value="TreeGrafter"/>
</dbReference>
<dbReference type="CDD" id="cd06267">
    <property type="entry name" value="PBP1_LacI_sugar_binding-like"/>
    <property type="match status" value="1"/>
</dbReference>
<dbReference type="RefSeq" id="WP_163197814.1">
    <property type="nucleotide sequence ID" value="NZ_WHZV01000011.1"/>
</dbReference>
<evidence type="ECO:0000313" key="5">
    <source>
        <dbReference type="EMBL" id="NEG56052.1"/>
    </source>
</evidence>
<accession>A0A6L9SX57</accession>
<dbReference type="Pfam" id="PF00356">
    <property type="entry name" value="LacI"/>
    <property type="match status" value="1"/>
</dbReference>
<dbReference type="PRINTS" id="PR00036">
    <property type="entry name" value="HTHLACI"/>
</dbReference>
<gene>
    <name evidence="5" type="ORF">GFD21_09865</name>
</gene>
<evidence type="ECO:0000256" key="2">
    <source>
        <dbReference type="ARBA" id="ARBA00023125"/>
    </source>
</evidence>
<dbReference type="Proteomes" id="UP000483293">
    <property type="component" value="Unassembled WGS sequence"/>
</dbReference>
<dbReference type="SUPFAM" id="SSF47413">
    <property type="entry name" value="lambda repressor-like DNA-binding domains"/>
    <property type="match status" value="1"/>
</dbReference>
<dbReference type="Pfam" id="PF13377">
    <property type="entry name" value="Peripla_BP_3"/>
    <property type="match status" value="1"/>
</dbReference>
<dbReference type="SMART" id="SM00354">
    <property type="entry name" value="HTH_LACI"/>
    <property type="match status" value="1"/>
</dbReference>
<dbReference type="GO" id="GO:0003700">
    <property type="term" value="F:DNA-binding transcription factor activity"/>
    <property type="evidence" value="ECO:0007669"/>
    <property type="project" value="TreeGrafter"/>
</dbReference>
<protein>
    <submittedName>
        <fullName evidence="5">LacI family DNA-binding transcriptional regulator</fullName>
    </submittedName>
</protein>
<dbReference type="PANTHER" id="PTHR30146">
    <property type="entry name" value="LACI-RELATED TRANSCRIPTIONAL REPRESSOR"/>
    <property type="match status" value="1"/>
</dbReference>
<keyword evidence="1" id="KW-0805">Transcription regulation</keyword>
<reference evidence="5 6" key="1">
    <citation type="submission" date="2019-10" db="EMBL/GenBank/DDBJ databases">
        <title>Bifidobacterium from non-human primates.</title>
        <authorList>
            <person name="Modesto M."/>
        </authorList>
    </citation>
    <scope>NUCLEOTIDE SEQUENCE [LARGE SCALE GENOMIC DNA]</scope>
    <source>
        <strain evidence="5 6">SMA15</strain>
    </source>
</reference>
<dbReference type="InterPro" id="IPR028082">
    <property type="entry name" value="Peripla_BP_I"/>
</dbReference>
<keyword evidence="3" id="KW-0804">Transcription</keyword>
<evidence type="ECO:0000256" key="1">
    <source>
        <dbReference type="ARBA" id="ARBA00023015"/>
    </source>
</evidence>
<dbReference type="Gene3D" id="1.10.260.40">
    <property type="entry name" value="lambda repressor-like DNA-binding domains"/>
    <property type="match status" value="1"/>
</dbReference>
<evidence type="ECO:0000313" key="6">
    <source>
        <dbReference type="Proteomes" id="UP000483293"/>
    </source>
</evidence>
<dbReference type="PROSITE" id="PS50932">
    <property type="entry name" value="HTH_LACI_2"/>
    <property type="match status" value="1"/>
</dbReference>
<organism evidence="5 6">
    <name type="scientific">Bifidobacterium platyrrhinorum</name>
    <dbReference type="NCBI Taxonomy" id="2661628"/>
    <lineage>
        <taxon>Bacteria</taxon>
        <taxon>Bacillati</taxon>
        <taxon>Actinomycetota</taxon>
        <taxon>Actinomycetes</taxon>
        <taxon>Bifidobacteriales</taxon>
        <taxon>Bifidobacteriaceae</taxon>
        <taxon>Bifidobacterium</taxon>
    </lineage>
</organism>
<dbReference type="AlphaFoldDB" id="A0A6L9SX57"/>
<name>A0A6L9SX57_9BIFI</name>
<dbReference type="InterPro" id="IPR046335">
    <property type="entry name" value="LacI/GalR-like_sensor"/>
</dbReference>
<sequence>MGKVTIKDVAQEAGVSKATVSYVLSGSDLIAEKTAQKVRAAAAKLGYSVNHAARMLATDRTNTIGVFAPPHRAGYFSLSLGGYLYSLSDAAREAGYDTMLFTDGNGVEALRKAVGTKRIDGAVLMEVSEGDERLEAVRRLGLPSVTLGMSEPDSGVDAVDTDFESAARVLVRNLASHGHRDVLLVGWPEWMYAKGVNYAVRFREAAEAEARRHGMALTVVCARNEALGSARELSAALHEHPDATAMIVHNDAVMMGMNQTLRELGVDVPGDLSVEVVVPDQMGVGMRVPYTGVDIDLDAVAERAVDVLKRRIARPDRPVVRELVQQPLADLGSVRSL</sequence>
<proteinExistence type="predicted"/>
<dbReference type="SUPFAM" id="SSF53822">
    <property type="entry name" value="Periplasmic binding protein-like I"/>
    <property type="match status" value="1"/>
</dbReference>
<dbReference type="PANTHER" id="PTHR30146:SF153">
    <property type="entry name" value="LACTOSE OPERON REPRESSOR"/>
    <property type="match status" value="1"/>
</dbReference>
<dbReference type="EMBL" id="WHZV01000011">
    <property type="protein sequence ID" value="NEG56052.1"/>
    <property type="molecule type" value="Genomic_DNA"/>
</dbReference>
<dbReference type="InterPro" id="IPR000843">
    <property type="entry name" value="HTH_LacI"/>
</dbReference>
<evidence type="ECO:0000256" key="3">
    <source>
        <dbReference type="ARBA" id="ARBA00023163"/>
    </source>
</evidence>
<dbReference type="Gene3D" id="3.40.50.2300">
    <property type="match status" value="2"/>
</dbReference>
<feature type="domain" description="HTH lacI-type" evidence="4">
    <location>
        <begin position="4"/>
        <end position="58"/>
    </location>
</feature>